<dbReference type="Proteomes" id="UP000193963">
    <property type="component" value="Unassembled WGS sequence"/>
</dbReference>
<gene>
    <name evidence="2" type="ORF">PSM7751_00063</name>
</gene>
<evidence type="ECO:0000259" key="1">
    <source>
        <dbReference type="Pfam" id="PF13472"/>
    </source>
</evidence>
<protein>
    <recommendedName>
        <fullName evidence="1">SGNH hydrolase-type esterase domain-containing protein</fullName>
    </recommendedName>
</protein>
<dbReference type="AlphaFoldDB" id="A0A1X6Y6E8"/>
<feature type="domain" description="SGNH hydrolase-type esterase" evidence="1">
    <location>
        <begin position="28"/>
        <end position="202"/>
    </location>
</feature>
<proteinExistence type="predicted"/>
<evidence type="ECO:0000313" key="3">
    <source>
        <dbReference type="Proteomes" id="UP000193963"/>
    </source>
</evidence>
<dbReference type="SUPFAM" id="SSF52266">
    <property type="entry name" value="SGNH hydrolase"/>
    <property type="match status" value="1"/>
</dbReference>
<organism evidence="2 3">
    <name type="scientific">Pseudooceanicola marinus</name>
    <dbReference type="NCBI Taxonomy" id="396013"/>
    <lineage>
        <taxon>Bacteria</taxon>
        <taxon>Pseudomonadati</taxon>
        <taxon>Pseudomonadota</taxon>
        <taxon>Alphaproteobacteria</taxon>
        <taxon>Rhodobacterales</taxon>
        <taxon>Paracoccaceae</taxon>
        <taxon>Pseudooceanicola</taxon>
    </lineage>
</organism>
<sequence length="216" mass="22590">MIKRMLLALTLLAACGRGVPEGAEVVVAGDSVMAWNRSSGTSVADQLEARLGAPVGDVSLPLAQVRGGTGPLNIPNQLAGLSPEWVVLNGGANDLSVGCDCNDCAATLDQLISADGTRGAIPALVSDLRARGSQVVWADYYTSPRYAGTDCEGPYRMLETRLGAMAARDPGVTLVDMDRVFSPDDLSLFARDRLHPSETGSARIAELIAPVLRATP</sequence>
<name>A0A1X6Y6E8_9RHOB</name>
<dbReference type="Pfam" id="PF13472">
    <property type="entry name" value="Lipase_GDSL_2"/>
    <property type="match status" value="1"/>
</dbReference>
<accession>A0A1X6Y6E8</accession>
<dbReference type="GO" id="GO:0016788">
    <property type="term" value="F:hydrolase activity, acting on ester bonds"/>
    <property type="evidence" value="ECO:0007669"/>
    <property type="project" value="UniProtKB-ARBA"/>
</dbReference>
<dbReference type="PROSITE" id="PS51257">
    <property type="entry name" value="PROKAR_LIPOPROTEIN"/>
    <property type="match status" value="1"/>
</dbReference>
<reference evidence="2 3" key="1">
    <citation type="submission" date="2017-03" db="EMBL/GenBank/DDBJ databases">
        <authorList>
            <person name="Afonso C.L."/>
            <person name="Miller P.J."/>
            <person name="Scott M.A."/>
            <person name="Spackman E."/>
            <person name="Goraichik I."/>
            <person name="Dimitrov K.M."/>
            <person name="Suarez D.L."/>
            <person name="Swayne D.E."/>
        </authorList>
    </citation>
    <scope>NUCLEOTIDE SEQUENCE [LARGE SCALE GENOMIC DNA]</scope>
    <source>
        <strain evidence="2 3">CECT 7751</strain>
    </source>
</reference>
<dbReference type="OrthoDB" id="7840049at2"/>
<keyword evidence="3" id="KW-1185">Reference proteome</keyword>
<evidence type="ECO:0000313" key="2">
    <source>
        <dbReference type="EMBL" id="SLN10282.1"/>
    </source>
</evidence>
<dbReference type="InterPro" id="IPR013830">
    <property type="entry name" value="SGNH_hydro"/>
</dbReference>
<dbReference type="InterPro" id="IPR036514">
    <property type="entry name" value="SGNH_hydro_sf"/>
</dbReference>
<dbReference type="EMBL" id="FWFN01000001">
    <property type="protein sequence ID" value="SLN10282.1"/>
    <property type="molecule type" value="Genomic_DNA"/>
</dbReference>
<dbReference type="CDD" id="cd00229">
    <property type="entry name" value="SGNH_hydrolase"/>
    <property type="match status" value="1"/>
</dbReference>
<dbReference type="Gene3D" id="3.40.50.1110">
    <property type="entry name" value="SGNH hydrolase"/>
    <property type="match status" value="1"/>
</dbReference>